<protein>
    <recommendedName>
        <fullName evidence="4">BTB domain-containing protein</fullName>
    </recommendedName>
</protein>
<evidence type="ECO:0000313" key="5">
    <source>
        <dbReference type="EMBL" id="KAJ3427033.1"/>
    </source>
</evidence>
<dbReference type="Gene3D" id="2.130.10.30">
    <property type="entry name" value="Regulator of chromosome condensation 1/beta-lactamase-inhibitor protein II"/>
    <property type="match status" value="1"/>
</dbReference>
<dbReference type="PANTHER" id="PTHR22870:SF408">
    <property type="entry name" value="OS09G0560450 PROTEIN"/>
    <property type="match status" value="1"/>
</dbReference>
<dbReference type="SMART" id="SM00225">
    <property type="entry name" value="BTB"/>
    <property type="match status" value="1"/>
</dbReference>
<evidence type="ECO:0000259" key="4">
    <source>
        <dbReference type="PROSITE" id="PS50097"/>
    </source>
</evidence>
<keyword evidence="1" id="KW-0677">Repeat</keyword>
<dbReference type="EMBL" id="JANTQA010000063">
    <property type="protein sequence ID" value="KAJ3427033.1"/>
    <property type="molecule type" value="Genomic_DNA"/>
</dbReference>
<comment type="caution">
    <text evidence="5">The sequence shown here is derived from an EMBL/GenBank/DDBJ whole genome shotgun (WGS) entry which is preliminary data.</text>
</comment>
<dbReference type="SUPFAM" id="SSF54695">
    <property type="entry name" value="POZ domain"/>
    <property type="match status" value="1"/>
</dbReference>
<dbReference type="SUPFAM" id="SSF50985">
    <property type="entry name" value="RCC1/BLIP-II"/>
    <property type="match status" value="1"/>
</dbReference>
<dbReference type="PROSITE" id="PS50012">
    <property type="entry name" value="RCC1_3"/>
    <property type="match status" value="1"/>
</dbReference>
<feature type="region of interest" description="Disordered" evidence="3">
    <location>
        <begin position="437"/>
        <end position="459"/>
    </location>
</feature>
<evidence type="ECO:0000256" key="1">
    <source>
        <dbReference type="ARBA" id="ARBA00022737"/>
    </source>
</evidence>
<dbReference type="Pfam" id="PF00415">
    <property type="entry name" value="RCC1"/>
    <property type="match status" value="1"/>
</dbReference>
<dbReference type="InterPro" id="IPR051210">
    <property type="entry name" value="Ub_ligase/GEF_domain"/>
</dbReference>
<dbReference type="Proteomes" id="UP001146793">
    <property type="component" value="Unassembled WGS sequence"/>
</dbReference>
<sequence>MKPVCFITEEINFSSSSKESDLKTTEPIKQISGGSFGFQLVTESGKLLRGNSTSSIEEHDIGVCVSTSCGYTHGIALNSKGEVFGYGSNGYGQIVSGNTSSLTKPKKIEFFTENKNLFVQKVVCGVHQTYFLIDNGDLYGAGLNSSNELGVKDTTKSKVVFIKKNITDVYSGNYSHFYFRKDTENNIFGNGQNLPSQNYNLKEQKEFANKQIMDISTGYRTYIVLCTSDNNEQSNVVNELWRNFEKKFTRIKYFDHIPLRVISEGCWHTILQSKDRKVYGWDQNYNENCSPKEIEIPKREEYKDYMLDVVSGSFQCYFLFNYENYIVIDVKNLFAKHTEFSDFSLLNEIKTFKSIIECRTRKKFDQVKDILESFNIDQVKEWLKWCHKSENHQSELTNEIFEKLGITNPHERTIQDDLLWLYSQEDTKDFRILIKDQDDDDDDYDDNENNDEDDSEEDNYEEIPIHKTILIARSGLFREMFKNITEKSNSVKDFSGKSIESLEIFFQFLYTDKIELTADNDPQLIADDLADAAEYYQLTTHSILEKELEKVRKMF</sequence>
<dbReference type="Gene3D" id="3.30.710.10">
    <property type="entry name" value="Potassium Channel Kv1.1, Chain A"/>
    <property type="match status" value="1"/>
</dbReference>
<evidence type="ECO:0000313" key="6">
    <source>
        <dbReference type="Proteomes" id="UP001146793"/>
    </source>
</evidence>
<dbReference type="Pfam" id="PF00651">
    <property type="entry name" value="BTB"/>
    <property type="match status" value="1"/>
</dbReference>
<dbReference type="AlphaFoldDB" id="A0AAV7YB45"/>
<evidence type="ECO:0000256" key="2">
    <source>
        <dbReference type="PROSITE-ProRule" id="PRU00235"/>
    </source>
</evidence>
<evidence type="ECO:0000256" key="3">
    <source>
        <dbReference type="SAM" id="MobiDB-lite"/>
    </source>
</evidence>
<name>A0AAV7YB45_9EUKA</name>
<dbReference type="PANTHER" id="PTHR22870">
    <property type="entry name" value="REGULATOR OF CHROMOSOME CONDENSATION"/>
    <property type="match status" value="1"/>
</dbReference>
<dbReference type="InterPro" id="IPR000408">
    <property type="entry name" value="Reg_chr_condens"/>
</dbReference>
<proteinExistence type="predicted"/>
<organism evidence="5 6">
    <name type="scientific">Anaeramoeba flamelloides</name>
    <dbReference type="NCBI Taxonomy" id="1746091"/>
    <lineage>
        <taxon>Eukaryota</taxon>
        <taxon>Metamonada</taxon>
        <taxon>Anaeramoebidae</taxon>
        <taxon>Anaeramoeba</taxon>
    </lineage>
</organism>
<reference evidence="5" key="1">
    <citation type="submission" date="2022-08" db="EMBL/GenBank/DDBJ databases">
        <title>Novel sulphate-reducing endosymbionts in the free-living metamonad Anaeramoeba.</title>
        <authorList>
            <person name="Jerlstrom-Hultqvist J."/>
            <person name="Cepicka I."/>
            <person name="Gallot-Lavallee L."/>
            <person name="Salas-Leiva D."/>
            <person name="Curtis B.A."/>
            <person name="Zahonova K."/>
            <person name="Pipaliya S."/>
            <person name="Dacks J."/>
            <person name="Roger A.J."/>
        </authorList>
    </citation>
    <scope>NUCLEOTIDE SEQUENCE</scope>
    <source>
        <strain evidence="5">Busselton2</strain>
    </source>
</reference>
<accession>A0AAV7YB45</accession>
<feature type="repeat" description="RCC1" evidence="2">
    <location>
        <begin position="81"/>
        <end position="135"/>
    </location>
</feature>
<dbReference type="InterPro" id="IPR009091">
    <property type="entry name" value="RCC1/BLIP-II"/>
</dbReference>
<dbReference type="PROSITE" id="PS50097">
    <property type="entry name" value="BTB"/>
    <property type="match status" value="1"/>
</dbReference>
<dbReference type="InterPro" id="IPR011333">
    <property type="entry name" value="SKP1/BTB/POZ_sf"/>
</dbReference>
<feature type="domain" description="BTB" evidence="4">
    <location>
        <begin position="461"/>
        <end position="518"/>
    </location>
</feature>
<dbReference type="CDD" id="cd18186">
    <property type="entry name" value="BTB_POZ_ZBTB_KLHL-like"/>
    <property type="match status" value="1"/>
</dbReference>
<gene>
    <name evidence="5" type="ORF">M0812_26610</name>
</gene>
<dbReference type="InterPro" id="IPR000210">
    <property type="entry name" value="BTB/POZ_dom"/>
</dbReference>